<name>A0A813IVS5_POLGL</name>
<reference evidence="2" key="1">
    <citation type="submission" date="2021-02" db="EMBL/GenBank/DDBJ databases">
        <authorList>
            <person name="Dougan E. K."/>
            <person name="Rhodes N."/>
            <person name="Thang M."/>
            <person name="Chan C."/>
        </authorList>
    </citation>
    <scope>NUCLEOTIDE SEQUENCE</scope>
</reference>
<evidence type="ECO:0000256" key="1">
    <source>
        <dbReference type="SAM" id="MobiDB-lite"/>
    </source>
</evidence>
<dbReference type="AlphaFoldDB" id="A0A813IVS5"/>
<comment type="caution">
    <text evidence="2">The sequence shown here is derived from an EMBL/GenBank/DDBJ whole genome shotgun (WGS) entry which is preliminary data.</text>
</comment>
<dbReference type="Proteomes" id="UP000626109">
    <property type="component" value="Unassembled WGS sequence"/>
</dbReference>
<protein>
    <submittedName>
        <fullName evidence="2">Uncharacterized protein</fullName>
    </submittedName>
</protein>
<gene>
    <name evidence="2" type="ORF">PGLA2088_LOCUS11984</name>
</gene>
<evidence type="ECO:0000313" key="2">
    <source>
        <dbReference type="EMBL" id="CAE8656127.1"/>
    </source>
</evidence>
<feature type="region of interest" description="Disordered" evidence="1">
    <location>
        <begin position="478"/>
        <end position="513"/>
    </location>
</feature>
<dbReference type="EMBL" id="CAJNNW010014014">
    <property type="protein sequence ID" value="CAE8656127.1"/>
    <property type="molecule type" value="Genomic_DNA"/>
</dbReference>
<organism evidence="2 3">
    <name type="scientific">Polarella glacialis</name>
    <name type="common">Dinoflagellate</name>
    <dbReference type="NCBI Taxonomy" id="89957"/>
    <lineage>
        <taxon>Eukaryota</taxon>
        <taxon>Sar</taxon>
        <taxon>Alveolata</taxon>
        <taxon>Dinophyceae</taxon>
        <taxon>Suessiales</taxon>
        <taxon>Suessiaceae</taxon>
        <taxon>Polarella</taxon>
    </lineage>
</organism>
<accession>A0A813IVS5</accession>
<proteinExistence type="predicted"/>
<sequence>VVCAVVAVRFDVAGVVACGQMISESVTAASASSSSSSLRDLHTAALAARELRGSLRRLVAKLAGSRAGEGSTDAATDELLLDLLRLGVQRGTLELESHVAGSSPSSSLLHREAERSALVVAAPGAPPRQQQLVATGKRKATLGLGDSLDLAPRLRLRVCEEAAQGSKAQVLAAAAFSVPNEADGAEFHCGGVAALLSCGLLEFWERDLFSWHRTHTAKVRLPRKPKVFMSFAPGGAELWIAMAGFNADAGCGVRVPVQTRLYRRSADGSFQLAARVQGPASDLVAGPVPLLPTCTDALCAALALGSQPSAEVDIHVLQWCPDEDIHRGLQSKAGRLEPASAFPASWACKGTAKAQPAQVAGMWALPCRPGSEPSAGSWRLAVWLRESGADSELQVRSGLGECLAVILLDPGVCCLAVPPQESCPPEAMRRLCGGEDDLAVAGVEPFLLLLACKDKAEAPLHGAWLLSAAVGGADAQALHENNNNNNNNNDNNNNNNTNNTIHDSPKSASKPSKLSLRNIARVPADVEGAEVSTISEGLLGFTAQGRAWVLDWQQQKLHELPAGWLPIALGPSTVVTSRQGPHDSDELVFFELP</sequence>
<evidence type="ECO:0000313" key="3">
    <source>
        <dbReference type="Proteomes" id="UP000626109"/>
    </source>
</evidence>
<feature type="compositionally biased region" description="Low complexity" evidence="1">
    <location>
        <begin position="481"/>
        <end position="513"/>
    </location>
</feature>
<feature type="non-terminal residue" evidence="2">
    <location>
        <position position="1"/>
    </location>
</feature>